<sequence>MSLRISLPAATIPYLLAFSIHIAHKIYPSPISFFFGGDEHSRHLLFFLFFEKHSRHLLFGGLSKIWARLAILSLRSTAHFEWRKKNYTFSGPLACSDFPGPVHLGASSPGEAESNGSHPNTGKPSCLPPRPNAGDRLRRAAVPVRAVPSAPLGVLTSRIRQWARPLHEAEATEESSGGAVRAAAR</sequence>
<comment type="caution">
    <text evidence="2">The sequence shown here is derived from an EMBL/GenBank/DDBJ whole genome shotgun (WGS) entry which is preliminary data.</text>
</comment>
<dbReference type="AlphaFoldDB" id="A0A3L6T1P9"/>
<feature type="region of interest" description="Disordered" evidence="1">
    <location>
        <begin position="166"/>
        <end position="185"/>
    </location>
</feature>
<evidence type="ECO:0000256" key="1">
    <source>
        <dbReference type="SAM" id="MobiDB-lite"/>
    </source>
</evidence>
<evidence type="ECO:0000313" key="2">
    <source>
        <dbReference type="EMBL" id="RLN30652.1"/>
    </source>
</evidence>
<keyword evidence="3" id="KW-1185">Reference proteome</keyword>
<accession>A0A3L6T1P9</accession>
<dbReference type="Proteomes" id="UP000275267">
    <property type="component" value="Unassembled WGS sequence"/>
</dbReference>
<gene>
    <name evidence="2" type="ORF">C2845_PM05G28790</name>
</gene>
<reference evidence="3" key="1">
    <citation type="journal article" date="2019" name="Nat. Commun.">
        <title>The genome of broomcorn millet.</title>
        <authorList>
            <person name="Zou C."/>
            <person name="Miki D."/>
            <person name="Li D."/>
            <person name="Tang Q."/>
            <person name="Xiao L."/>
            <person name="Rajput S."/>
            <person name="Deng P."/>
            <person name="Jia W."/>
            <person name="Huang R."/>
            <person name="Zhang M."/>
            <person name="Sun Y."/>
            <person name="Hu J."/>
            <person name="Fu X."/>
            <person name="Schnable P.S."/>
            <person name="Li F."/>
            <person name="Zhang H."/>
            <person name="Feng B."/>
            <person name="Zhu X."/>
            <person name="Liu R."/>
            <person name="Schnable J.C."/>
            <person name="Zhu J.-K."/>
            <person name="Zhang H."/>
        </authorList>
    </citation>
    <scope>NUCLEOTIDE SEQUENCE [LARGE SCALE GENOMIC DNA]</scope>
</reference>
<proteinExistence type="predicted"/>
<name>A0A3L6T1P9_PANMI</name>
<dbReference type="EMBL" id="PQIB02000003">
    <property type="protein sequence ID" value="RLN30652.1"/>
    <property type="molecule type" value="Genomic_DNA"/>
</dbReference>
<evidence type="ECO:0000313" key="3">
    <source>
        <dbReference type="Proteomes" id="UP000275267"/>
    </source>
</evidence>
<feature type="compositionally biased region" description="Polar residues" evidence="1">
    <location>
        <begin position="114"/>
        <end position="123"/>
    </location>
</feature>
<protein>
    <submittedName>
        <fullName evidence="2">Uncharacterized protein</fullName>
    </submittedName>
</protein>
<organism evidence="2 3">
    <name type="scientific">Panicum miliaceum</name>
    <name type="common">Proso millet</name>
    <name type="synonym">Broomcorn millet</name>
    <dbReference type="NCBI Taxonomy" id="4540"/>
    <lineage>
        <taxon>Eukaryota</taxon>
        <taxon>Viridiplantae</taxon>
        <taxon>Streptophyta</taxon>
        <taxon>Embryophyta</taxon>
        <taxon>Tracheophyta</taxon>
        <taxon>Spermatophyta</taxon>
        <taxon>Magnoliopsida</taxon>
        <taxon>Liliopsida</taxon>
        <taxon>Poales</taxon>
        <taxon>Poaceae</taxon>
        <taxon>PACMAD clade</taxon>
        <taxon>Panicoideae</taxon>
        <taxon>Panicodae</taxon>
        <taxon>Paniceae</taxon>
        <taxon>Panicinae</taxon>
        <taxon>Panicum</taxon>
        <taxon>Panicum sect. Panicum</taxon>
    </lineage>
</organism>
<feature type="region of interest" description="Disordered" evidence="1">
    <location>
        <begin position="105"/>
        <end position="141"/>
    </location>
</feature>